<evidence type="ECO:0000313" key="18">
    <source>
        <dbReference type="EMBL" id="HAA84445.1"/>
    </source>
</evidence>
<dbReference type="GO" id="GO:0005524">
    <property type="term" value="F:ATP binding"/>
    <property type="evidence" value="ECO:0007669"/>
    <property type="project" value="UniProtKB-UniRule"/>
</dbReference>
<feature type="active site" evidence="9 11">
    <location>
        <position position="737"/>
    </location>
</feature>
<evidence type="ECO:0000256" key="15">
    <source>
        <dbReference type="SAM" id="Coils"/>
    </source>
</evidence>
<gene>
    <name evidence="9 18" type="primary">lon</name>
    <name evidence="18" type="ORF">DCE01_06655</name>
</gene>
<dbReference type="InterPro" id="IPR027417">
    <property type="entry name" value="P-loop_NTPase"/>
</dbReference>
<dbReference type="PRINTS" id="PR00830">
    <property type="entry name" value="ENDOLAPTASE"/>
</dbReference>
<comment type="subunit">
    <text evidence="9 10">Homohexamer. Organized in a ring with a central cavity.</text>
</comment>
<keyword evidence="2 9" id="KW-0963">Cytoplasm</keyword>
<dbReference type="InterPro" id="IPR014721">
    <property type="entry name" value="Ribsml_uS5_D2-typ_fold_subgr"/>
</dbReference>
<dbReference type="InterPro" id="IPR003959">
    <property type="entry name" value="ATPase_AAA_core"/>
</dbReference>
<evidence type="ECO:0000259" key="17">
    <source>
        <dbReference type="PROSITE" id="PS51787"/>
    </source>
</evidence>
<evidence type="ECO:0000313" key="19">
    <source>
        <dbReference type="Proteomes" id="UP000257240"/>
    </source>
</evidence>
<dbReference type="FunFam" id="3.40.50.300:FF:000382">
    <property type="entry name" value="Lon protease homolog 2, peroxisomal"/>
    <property type="match status" value="1"/>
</dbReference>
<comment type="similarity">
    <text evidence="9 10 13 14">Belongs to the peptidase S16 family.</text>
</comment>
<keyword evidence="8 9" id="KW-0346">Stress response</keyword>
<dbReference type="SUPFAM" id="SSF54211">
    <property type="entry name" value="Ribosomal protein S5 domain 2-like"/>
    <property type="match status" value="1"/>
</dbReference>
<dbReference type="InterPro" id="IPR027065">
    <property type="entry name" value="Lon_Prtase"/>
</dbReference>
<dbReference type="Gene3D" id="2.30.130.40">
    <property type="entry name" value="LON domain-like"/>
    <property type="match status" value="1"/>
</dbReference>
<evidence type="ECO:0000259" key="16">
    <source>
        <dbReference type="PROSITE" id="PS51786"/>
    </source>
</evidence>
<dbReference type="InterPro" id="IPR008268">
    <property type="entry name" value="Peptidase_S16_AS"/>
</dbReference>
<dbReference type="FunFam" id="1.20.5.5270:FF:000002">
    <property type="entry name" value="Lon protease homolog"/>
    <property type="match status" value="1"/>
</dbReference>
<evidence type="ECO:0000256" key="2">
    <source>
        <dbReference type="ARBA" id="ARBA00022490"/>
    </source>
</evidence>
<dbReference type="SUPFAM" id="SSF52540">
    <property type="entry name" value="P-loop containing nucleoside triphosphate hydrolases"/>
    <property type="match status" value="1"/>
</dbReference>
<dbReference type="InterPro" id="IPR015947">
    <property type="entry name" value="PUA-like_sf"/>
</dbReference>
<dbReference type="SMART" id="SM00464">
    <property type="entry name" value="LON"/>
    <property type="match status" value="1"/>
</dbReference>
<organism evidence="18 19">
    <name type="scientific">Thermodesulfobacterium commune</name>
    <dbReference type="NCBI Taxonomy" id="1741"/>
    <lineage>
        <taxon>Bacteria</taxon>
        <taxon>Pseudomonadati</taxon>
        <taxon>Thermodesulfobacteriota</taxon>
        <taxon>Thermodesulfobacteria</taxon>
        <taxon>Thermodesulfobacteriales</taxon>
        <taxon>Thermodesulfobacteriaceae</taxon>
        <taxon>Thermodesulfobacterium</taxon>
    </lineage>
</organism>
<dbReference type="InterPro" id="IPR003593">
    <property type="entry name" value="AAA+_ATPase"/>
</dbReference>
<dbReference type="GO" id="GO:0004252">
    <property type="term" value="F:serine-type endopeptidase activity"/>
    <property type="evidence" value="ECO:0007669"/>
    <property type="project" value="UniProtKB-UniRule"/>
</dbReference>
<dbReference type="InterPro" id="IPR003111">
    <property type="entry name" value="Lon_prtase_N"/>
</dbReference>
<dbReference type="CDD" id="cd19500">
    <property type="entry name" value="RecA-like_Lon"/>
    <property type="match status" value="1"/>
</dbReference>
<dbReference type="InterPro" id="IPR054594">
    <property type="entry name" value="Lon_lid"/>
</dbReference>
<dbReference type="PIRSF" id="PIRSF001174">
    <property type="entry name" value="Lon_proteas"/>
    <property type="match status" value="1"/>
</dbReference>
<comment type="catalytic activity">
    <reaction evidence="9 10 13">
        <text>Hydrolysis of proteins in presence of ATP.</text>
        <dbReference type="EC" id="3.4.21.53"/>
    </reaction>
</comment>
<dbReference type="GO" id="GO:0006515">
    <property type="term" value="P:protein quality control for misfolded or incompletely synthesized proteins"/>
    <property type="evidence" value="ECO:0007669"/>
    <property type="project" value="UniProtKB-UniRule"/>
</dbReference>
<keyword evidence="3 9" id="KW-0645">Protease</keyword>
<dbReference type="InterPro" id="IPR020568">
    <property type="entry name" value="Ribosomal_Su5_D2-typ_SF"/>
</dbReference>
<evidence type="ECO:0000256" key="7">
    <source>
        <dbReference type="ARBA" id="ARBA00022840"/>
    </source>
</evidence>
<evidence type="ECO:0000256" key="10">
    <source>
        <dbReference type="PIRNR" id="PIRNR001174"/>
    </source>
</evidence>
<dbReference type="Gene3D" id="3.30.230.10">
    <property type="match status" value="1"/>
</dbReference>
<feature type="domain" description="Lon N-terminal" evidence="17">
    <location>
        <begin position="24"/>
        <end position="219"/>
    </location>
</feature>
<dbReference type="Gene3D" id="1.10.8.60">
    <property type="match status" value="1"/>
</dbReference>
<feature type="coiled-coil region" evidence="15">
    <location>
        <begin position="245"/>
        <end position="279"/>
    </location>
</feature>
<evidence type="ECO:0000256" key="9">
    <source>
        <dbReference type="HAMAP-Rule" id="MF_01973"/>
    </source>
</evidence>
<dbReference type="GO" id="GO:0005737">
    <property type="term" value="C:cytoplasm"/>
    <property type="evidence" value="ECO:0007669"/>
    <property type="project" value="UniProtKB-SubCell"/>
</dbReference>
<comment type="induction">
    <text evidence="9">By heat shock.</text>
</comment>
<evidence type="ECO:0000256" key="8">
    <source>
        <dbReference type="ARBA" id="ARBA00023016"/>
    </source>
</evidence>
<dbReference type="SMART" id="SM00382">
    <property type="entry name" value="AAA"/>
    <property type="match status" value="1"/>
</dbReference>
<dbReference type="InterPro" id="IPR004815">
    <property type="entry name" value="Lon_bac/euk-typ"/>
</dbReference>
<keyword evidence="15" id="KW-0175">Coiled coil</keyword>
<dbReference type="InterPro" id="IPR046336">
    <property type="entry name" value="Lon_prtase_N_sf"/>
</dbReference>
<comment type="caution">
    <text evidence="18">The sequence shown here is derived from an EMBL/GenBank/DDBJ whole genome shotgun (WGS) entry which is preliminary data.</text>
</comment>
<dbReference type="HAMAP" id="MF_01973">
    <property type="entry name" value="lon_bact"/>
    <property type="match status" value="1"/>
</dbReference>
<protein>
    <recommendedName>
        <fullName evidence="9 10">Lon protease</fullName>
        <ecNumber evidence="9 10">3.4.21.53</ecNumber>
    </recommendedName>
    <alternativeName>
        <fullName evidence="9">ATP-dependent protease La</fullName>
    </alternativeName>
</protein>
<dbReference type="GO" id="GO:0043565">
    <property type="term" value="F:sequence-specific DNA binding"/>
    <property type="evidence" value="ECO:0007669"/>
    <property type="project" value="UniProtKB-UniRule"/>
</dbReference>
<keyword evidence="6 9" id="KW-0720">Serine protease</keyword>
<dbReference type="Pfam" id="PF02190">
    <property type="entry name" value="LON_substr_bdg"/>
    <property type="match status" value="1"/>
</dbReference>
<dbReference type="PROSITE" id="PS01046">
    <property type="entry name" value="LON_SER"/>
    <property type="match status" value="1"/>
</dbReference>
<dbReference type="Gene3D" id="1.20.58.1480">
    <property type="match status" value="1"/>
</dbReference>
<comment type="subcellular location">
    <subcellularLocation>
        <location evidence="1 9 10">Cytoplasm</location>
    </subcellularLocation>
</comment>
<evidence type="ECO:0000256" key="4">
    <source>
        <dbReference type="ARBA" id="ARBA00022741"/>
    </source>
</evidence>
<dbReference type="AlphaFoldDB" id="A0A101FJ26"/>
<evidence type="ECO:0000256" key="13">
    <source>
        <dbReference type="PROSITE-ProRule" id="PRU01122"/>
    </source>
</evidence>
<evidence type="ECO:0000256" key="5">
    <source>
        <dbReference type="ARBA" id="ARBA00022801"/>
    </source>
</evidence>
<evidence type="ECO:0000256" key="11">
    <source>
        <dbReference type="PIRSR" id="PIRSR001174-1"/>
    </source>
</evidence>
<dbReference type="NCBIfam" id="TIGR00763">
    <property type="entry name" value="lon"/>
    <property type="match status" value="1"/>
</dbReference>
<dbReference type="PROSITE" id="PS51786">
    <property type="entry name" value="LON_PROTEOLYTIC"/>
    <property type="match status" value="1"/>
</dbReference>
<evidence type="ECO:0000256" key="6">
    <source>
        <dbReference type="ARBA" id="ARBA00022825"/>
    </source>
</evidence>
<keyword evidence="7 9" id="KW-0067">ATP-binding</keyword>
<accession>A0A101FJ26</accession>
<sequence length="788" mass="88762">MKEGLEVNFAEVSEGEIIDVPEVLPLMAIRDIVLFPSMVIPLFVGRSKSLKAIEEALNKDKLLVLSTQKNSRIENPKPEDIYKIGTIGLILKTLNLSENRLKVVVQVLSRCEIQEFLETEPCFRVKIEPCKEKEPEIITPEIEALIRTVKENTEKLLALKGILNPEISTVVHSIEEPGRLADLITVYLKLKVKTAQELLETLDGVERLKKISEILLQEIEITTLQNKIQAQAQEEIGRSQREYFLREQLRAIKRELGEFEDVEDEIEELKKKIKKAKMPKEVEKEALKQLKRLEYMHPDSSEAAVIRNYLEWLIDLPWNKSTRDNLDLKHVKKVLDKDHYNLDKVKDRIIEFLAVKKINPKAKGAILCFVGPPGVGKTSLGRSIAEALGRRFVRVALGGVRDEAEIRGHRRTYVGALPGRIIQGIKQAGVNNPVFLLDEIDKLCSDFHGDPAAALLEVLDPEQNKDFVDHYLDVPFDLSKVLFIATANMTEPIPRVLLDRMEVIYLSGYTYQEKLEIAKRHILPKLLKEHGLKKNILKISDEVILKVIEEYTYESGVRELERKLAAICRKIARKLAEGEKGPFSVTEENLVEFLGPPEYIEELKQEEDEIGVATGLAWTPNGGEVLYVEAVVMPGKGNLILTGHLGEVMKESAQAALSYIRAKYKELGIDPKFYTKYDIHVHVPSGAIPKDGPSAGITIAVAMISALTKKPISKDYAMTGEVTLRGKILPVGGIKEKSLAALRKGIKNVLIPAKNSKDLEDIPKELREKINFILVSHLDEVIKLVVKN</sequence>
<dbReference type="InterPro" id="IPR008269">
    <property type="entry name" value="Lon_proteolytic"/>
</dbReference>
<dbReference type="GO" id="GO:0016887">
    <property type="term" value="F:ATP hydrolysis activity"/>
    <property type="evidence" value="ECO:0007669"/>
    <property type="project" value="UniProtKB-UniRule"/>
</dbReference>
<dbReference type="GO" id="GO:0034605">
    <property type="term" value="P:cellular response to heat"/>
    <property type="evidence" value="ECO:0007669"/>
    <property type="project" value="UniProtKB-UniRule"/>
</dbReference>
<dbReference type="Gene3D" id="3.40.50.300">
    <property type="entry name" value="P-loop containing nucleotide triphosphate hydrolases"/>
    <property type="match status" value="1"/>
</dbReference>
<evidence type="ECO:0000256" key="12">
    <source>
        <dbReference type="PIRSR" id="PIRSR001174-2"/>
    </source>
</evidence>
<dbReference type="GO" id="GO:0004176">
    <property type="term" value="F:ATP-dependent peptidase activity"/>
    <property type="evidence" value="ECO:0007669"/>
    <property type="project" value="UniProtKB-UniRule"/>
</dbReference>
<keyword evidence="4 9" id="KW-0547">Nucleotide-binding</keyword>
<dbReference type="Gene3D" id="1.20.5.5270">
    <property type="match status" value="1"/>
</dbReference>
<feature type="binding site" evidence="9 12">
    <location>
        <begin position="371"/>
        <end position="378"/>
    </location>
    <ligand>
        <name>ATP</name>
        <dbReference type="ChEBI" id="CHEBI:30616"/>
    </ligand>
</feature>
<dbReference type="EC" id="3.4.21.53" evidence="9 10"/>
<name>A0A101FJ26_9BACT</name>
<dbReference type="Pfam" id="PF00004">
    <property type="entry name" value="AAA"/>
    <property type="match status" value="1"/>
</dbReference>
<dbReference type="PROSITE" id="PS51787">
    <property type="entry name" value="LON_N"/>
    <property type="match status" value="1"/>
</dbReference>
<dbReference type="Pfam" id="PF22667">
    <property type="entry name" value="Lon_lid"/>
    <property type="match status" value="1"/>
</dbReference>
<evidence type="ECO:0000256" key="1">
    <source>
        <dbReference type="ARBA" id="ARBA00004496"/>
    </source>
</evidence>
<dbReference type="SUPFAM" id="SSF88697">
    <property type="entry name" value="PUA domain-like"/>
    <property type="match status" value="1"/>
</dbReference>
<feature type="active site" evidence="9 11">
    <location>
        <position position="694"/>
    </location>
</feature>
<evidence type="ECO:0000256" key="3">
    <source>
        <dbReference type="ARBA" id="ARBA00022670"/>
    </source>
</evidence>
<reference evidence="18 19" key="1">
    <citation type="journal article" date="2018" name="Nat. Biotechnol.">
        <title>A standardized bacterial taxonomy based on genome phylogeny substantially revises the tree of life.</title>
        <authorList>
            <person name="Parks D.H."/>
            <person name="Chuvochina M."/>
            <person name="Waite D.W."/>
            <person name="Rinke C."/>
            <person name="Skarshewski A."/>
            <person name="Chaumeil P.A."/>
            <person name="Hugenholtz P."/>
        </authorList>
    </citation>
    <scope>NUCLEOTIDE SEQUENCE [LARGE SCALE GENOMIC DNA]</scope>
    <source>
        <strain evidence="18">UBA12529</strain>
    </source>
</reference>
<proteinExistence type="evidence at transcript level"/>
<dbReference type="Proteomes" id="UP000257240">
    <property type="component" value="Unassembled WGS sequence"/>
</dbReference>
<feature type="domain" description="Lon proteolytic" evidence="16">
    <location>
        <begin position="607"/>
        <end position="788"/>
    </location>
</feature>
<dbReference type="Pfam" id="PF05362">
    <property type="entry name" value="Lon_C"/>
    <property type="match status" value="1"/>
</dbReference>
<dbReference type="EMBL" id="DLVE01000083">
    <property type="protein sequence ID" value="HAA84445.1"/>
    <property type="molecule type" value="Genomic_DNA"/>
</dbReference>
<dbReference type="InterPro" id="IPR027543">
    <property type="entry name" value="Lon_bac"/>
</dbReference>
<evidence type="ECO:0000256" key="14">
    <source>
        <dbReference type="RuleBase" id="RU000591"/>
    </source>
</evidence>
<keyword evidence="5 9" id="KW-0378">Hydrolase</keyword>
<comment type="function">
    <text evidence="9">ATP-dependent serine protease that mediates the selective degradation of mutant and abnormal proteins as well as certain short-lived regulatory proteins. Required for cellular homeostasis and for survival from DNA damage and developmental changes induced by stress. Degrades polypeptides processively to yield small peptide fragments that are 5 to 10 amino acids long. Binds to DNA in a double-stranded, site-specific manner.</text>
</comment>
<dbReference type="PANTHER" id="PTHR10046">
    <property type="entry name" value="ATP DEPENDENT LON PROTEASE FAMILY MEMBER"/>
    <property type="match status" value="1"/>
</dbReference>